<gene>
    <name evidence="2" type="ORF">COCNU_14G008460</name>
</gene>
<proteinExistence type="predicted"/>
<dbReference type="EMBL" id="CM017885">
    <property type="protein sequence ID" value="KAG1368378.1"/>
    <property type="molecule type" value="Genomic_DNA"/>
</dbReference>
<evidence type="ECO:0000313" key="2">
    <source>
        <dbReference type="EMBL" id="KAG1368378.1"/>
    </source>
</evidence>
<comment type="caution">
    <text evidence="2">The sequence shown here is derived from an EMBL/GenBank/DDBJ whole genome shotgun (WGS) entry which is preliminary data.</text>
</comment>
<evidence type="ECO:0000256" key="1">
    <source>
        <dbReference type="SAM" id="Coils"/>
    </source>
</evidence>
<dbReference type="AlphaFoldDB" id="A0A8K0IVP7"/>
<name>A0A8K0IVP7_COCNU</name>
<sequence>MKAIEEKAVKEVKIIEELKKQLQKKLVIIKEKNKALIDHQRKANEGEKKLLELQQEDSKIPELEIR</sequence>
<accession>A0A8K0IVP7</accession>
<evidence type="ECO:0000313" key="3">
    <source>
        <dbReference type="Proteomes" id="UP000797356"/>
    </source>
</evidence>
<feature type="coiled-coil region" evidence="1">
    <location>
        <begin position="1"/>
        <end position="56"/>
    </location>
</feature>
<keyword evidence="3" id="KW-1185">Reference proteome</keyword>
<reference evidence="2" key="2">
    <citation type="submission" date="2019-07" db="EMBL/GenBank/DDBJ databases">
        <authorList>
            <person name="Yang Y."/>
            <person name="Bocs S."/>
            <person name="Baudouin L."/>
        </authorList>
    </citation>
    <scope>NUCLEOTIDE SEQUENCE</scope>
    <source>
        <tissue evidence="2">Spear leaf of Hainan Tall coconut</tissue>
    </source>
</reference>
<organism evidence="2 3">
    <name type="scientific">Cocos nucifera</name>
    <name type="common">Coconut palm</name>
    <dbReference type="NCBI Taxonomy" id="13894"/>
    <lineage>
        <taxon>Eukaryota</taxon>
        <taxon>Viridiplantae</taxon>
        <taxon>Streptophyta</taxon>
        <taxon>Embryophyta</taxon>
        <taxon>Tracheophyta</taxon>
        <taxon>Spermatophyta</taxon>
        <taxon>Magnoliopsida</taxon>
        <taxon>Liliopsida</taxon>
        <taxon>Arecaceae</taxon>
        <taxon>Arecoideae</taxon>
        <taxon>Cocoseae</taxon>
        <taxon>Attaleinae</taxon>
        <taxon>Cocos</taxon>
    </lineage>
</organism>
<dbReference type="Proteomes" id="UP000797356">
    <property type="component" value="Chromosome 14"/>
</dbReference>
<keyword evidence="1" id="KW-0175">Coiled coil</keyword>
<reference evidence="2" key="1">
    <citation type="journal article" date="2017" name="Gigascience">
        <title>The genome draft of coconut (Cocos nucifera).</title>
        <authorList>
            <person name="Xiao Y."/>
            <person name="Xu P."/>
            <person name="Fan H."/>
            <person name="Baudouin L."/>
            <person name="Xia W."/>
            <person name="Bocs S."/>
            <person name="Xu J."/>
            <person name="Li Q."/>
            <person name="Guo A."/>
            <person name="Zhou L."/>
            <person name="Li J."/>
            <person name="Wu Y."/>
            <person name="Ma Z."/>
            <person name="Armero A."/>
            <person name="Issali A.E."/>
            <person name="Liu N."/>
            <person name="Peng M."/>
            <person name="Yang Y."/>
        </authorList>
    </citation>
    <scope>NUCLEOTIDE SEQUENCE</scope>
    <source>
        <tissue evidence="2">Spear leaf of Hainan Tall coconut</tissue>
    </source>
</reference>
<protein>
    <submittedName>
        <fullName evidence="2">Putative beta-galactosidase 7-like</fullName>
    </submittedName>
</protein>